<dbReference type="InterPro" id="IPR011010">
    <property type="entry name" value="DNA_brk_join_enz"/>
</dbReference>
<evidence type="ECO:0000256" key="3">
    <source>
        <dbReference type="ARBA" id="ARBA00023125"/>
    </source>
</evidence>
<dbReference type="PROSITE" id="PS51900">
    <property type="entry name" value="CB"/>
    <property type="match status" value="1"/>
</dbReference>
<dbReference type="InterPro" id="IPR038488">
    <property type="entry name" value="Integrase_DNA-bd_sf"/>
</dbReference>
<proteinExistence type="inferred from homology"/>
<dbReference type="InterPro" id="IPR025166">
    <property type="entry name" value="Integrase_DNA_bind_dom"/>
</dbReference>
<comment type="similarity">
    <text evidence="1">Belongs to the 'phage' integrase family.</text>
</comment>
<protein>
    <submittedName>
        <fullName evidence="8">Tyrosine-type recombinase/integrase</fullName>
    </submittedName>
</protein>
<dbReference type="InterPro" id="IPR013762">
    <property type="entry name" value="Integrase-like_cat_sf"/>
</dbReference>
<keyword evidence="3 5" id="KW-0238">DNA-binding</keyword>
<comment type="caution">
    <text evidence="8">The sequence shown here is derived from an EMBL/GenBank/DDBJ whole genome shotgun (WGS) entry which is preliminary data.</text>
</comment>
<keyword evidence="4" id="KW-0233">DNA recombination</keyword>
<dbReference type="InterPro" id="IPR010998">
    <property type="entry name" value="Integrase_recombinase_N"/>
</dbReference>
<dbReference type="Gene3D" id="1.10.443.10">
    <property type="entry name" value="Intergrase catalytic core"/>
    <property type="match status" value="1"/>
</dbReference>
<feature type="domain" description="Core-binding (CB)" evidence="7">
    <location>
        <begin position="98"/>
        <end position="179"/>
    </location>
</feature>
<dbReference type="Gene3D" id="3.30.160.390">
    <property type="entry name" value="Integrase, DNA-binding domain"/>
    <property type="match status" value="1"/>
</dbReference>
<gene>
    <name evidence="8" type="ORF">ACFPPB_19685</name>
</gene>
<dbReference type="InterPro" id="IPR050808">
    <property type="entry name" value="Phage_Integrase"/>
</dbReference>
<keyword evidence="2" id="KW-0229">DNA integration</keyword>
<dbReference type="EMBL" id="JBHSNG010000045">
    <property type="protein sequence ID" value="MFC5583338.1"/>
    <property type="molecule type" value="Genomic_DNA"/>
</dbReference>
<reference evidence="9" key="1">
    <citation type="journal article" date="2019" name="Int. J. Syst. Evol. Microbiol.">
        <title>The Global Catalogue of Microorganisms (GCM) 10K type strain sequencing project: providing services to taxonomists for standard genome sequencing and annotation.</title>
        <authorList>
            <consortium name="The Broad Institute Genomics Platform"/>
            <consortium name="The Broad Institute Genome Sequencing Center for Infectious Disease"/>
            <person name="Wu L."/>
            <person name="Ma J."/>
        </authorList>
    </citation>
    <scope>NUCLEOTIDE SEQUENCE [LARGE SCALE GENOMIC DNA]</scope>
    <source>
        <strain evidence="9">CGMCC 1.13587</strain>
    </source>
</reference>
<dbReference type="Pfam" id="PF00589">
    <property type="entry name" value="Phage_integrase"/>
    <property type="match status" value="1"/>
</dbReference>
<dbReference type="InterPro" id="IPR053876">
    <property type="entry name" value="Phage_int_M"/>
</dbReference>
<dbReference type="Proteomes" id="UP001596111">
    <property type="component" value="Unassembled WGS sequence"/>
</dbReference>
<dbReference type="CDD" id="cd00801">
    <property type="entry name" value="INT_P4_C"/>
    <property type="match status" value="1"/>
</dbReference>
<evidence type="ECO:0000313" key="8">
    <source>
        <dbReference type="EMBL" id="MFC5583338.1"/>
    </source>
</evidence>
<keyword evidence="9" id="KW-1185">Reference proteome</keyword>
<name>A0ABW0T2E2_9GAMM</name>
<dbReference type="SUPFAM" id="SSF56349">
    <property type="entry name" value="DNA breaking-rejoining enzymes"/>
    <property type="match status" value="1"/>
</dbReference>
<dbReference type="PANTHER" id="PTHR30629">
    <property type="entry name" value="PROPHAGE INTEGRASE"/>
    <property type="match status" value="1"/>
</dbReference>
<evidence type="ECO:0000256" key="5">
    <source>
        <dbReference type="PROSITE-ProRule" id="PRU01248"/>
    </source>
</evidence>
<evidence type="ECO:0000313" key="9">
    <source>
        <dbReference type="Proteomes" id="UP001596111"/>
    </source>
</evidence>
<organism evidence="8 9">
    <name type="scientific">Rhodanobacter terrae</name>
    <dbReference type="NCBI Taxonomy" id="418647"/>
    <lineage>
        <taxon>Bacteria</taxon>
        <taxon>Pseudomonadati</taxon>
        <taxon>Pseudomonadota</taxon>
        <taxon>Gammaproteobacteria</taxon>
        <taxon>Lysobacterales</taxon>
        <taxon>Rhodanobacteraceae</taxon>
        <taxon>Rhodanobacter</taxon>
    </lineage>
</organism>
<dbReference type="Gene3D" id="1.10.150.130">
    <property type="match status" value="1"/>
</dbReference>
<dbReference type="RefSeq" id="WP_377330258.1">
    <property type="nucleotide sequence ID" value="NZ_JBHSNG010000045.1"/>
</dbReference>
<evidence type="ECO:0000256" key="2">
    <source>
        <dbReference type="ARBA" id="ARBA00022908"/>
    </source>
</evidence>
<dbReference type="InterPro" id="IPR002104">
    <property type="entry name" value="Integrase_catalytic"/>
</dbReference>
<evidence type="ECO:0000259" key="7">
    <source>
        <dbReference type="PROSITE" id="PS51900"/>
    </source>
</evidence>
<feature type="domain" description="Tyr recombinase" evidence="6">
    <location>
        <begin position="203"/>
        <end position="387"/>
    </location>
</feature>
<evidence type="ECO:0000256" key="4">
    <source>
        <dbReference type="ARBA" id="ARBA00023172"/>
    </source>
</evidence>
<dbReference type="Pfam" id="PF13356">
    <property type="entry name" value="Arm-DNA-bind_3"/>
    <property type="match status" value="1"/>
</dbReference>
<dbReference type="Pfam" id="PF22022">
    <property type="entry name" value="Phage_int_M"/>
    <property type="match status" value="1"/>
</dbReference>
<dbReference type="PROSITE" id="PS51898">
    <property type="entry name" value="TYR_RECOMBINASE"/>
    <property type="match status" value="1"/>
</dbReference>
<accession>A0ABW0T2E2</accession>
<dbReference type="InterPro" id="IPR044068">
    <property type="entry name" value="CB"/>
</dbReference>
<dbReference type="PANTHER" id="PTHR30629:SF2">
    <property type="entry name" value="PROPHAGE INTEGRASE INTS-RELATED"/>
    <property type="match status" value="1"/>
</dbReference>
<sequence>MPLSDTAIRNAKPADKPQKLADGGGLYLLLNPNGSRWWRLKYRVGGKEKLLSLGTYPDTGLKDARDKRDAARKLLAAGVDPGEQRKASKAAGEERAANSFEVVAREWHAKQSATWVELHASRIMLRLENDVFPWLGSRPIADVTAKELLATVNRIVDRGAVESAHRVLQNCGQVLRYAIATGRAERNPAADLRGALPPVKQTHLAAIIEPAAIGGLLRAMDGYNGSLVTKCALRLAPLVFVRPGELRQAEWAEFDLDGAQWNIPAEKMKMREPHLVPLAPQAVAILRELHALTGRGRYVFPSGRSSQRPMSNNAVLSGLRRMGYATDEMSGHGFRAMARTVLDEVLHFRPDYIEHQLAHAVKDPNGRAYNRTAHLAERRKMMAAWANYLDTLKVAGNVVPIKRKAG</sequence>
<evidence type="ECO:0000259" key="6">
    <source>
        <dbReference type="PROSITE" id="PS51898"/>
    </source>
</evidence>
<evidence type="ECO:0000256" key="1">
    <source>
        <dbReference type="ARBA" id="ARBA00008857"/>
    </source>
</evidence>